<dbReference type="EMBL" id="PHQP01000050">
    <property type="protein sequence ID" value="RAV33723.1"/>
    <property type="molecule type" value="Genomic_DNA"/>
</dbReference>
<protein>
    <recommendedName>
        <fullName evidence="4">Secreted protein</fullName>
    </recommendedName>
</protein>
<feature type="compositionally biased region" description="Low complexity" evidence="1">
    <location>
        <begin position="300"/>
        <end position="317"/>
    </location>
</feature>
<comment type="caution">
    <text evidence="2">The sequence shown here is derived from an EMBL/GenBank/DDBJ whole genome shotgun (WGS) entry which is preliminary data.</text>
</comment>
<evidence type="ECO:0000256" key="1">
    <source>
        <dbReference type="SAM" id="MobiDB-lite"/>
    </source>
</evidence>
<feature type="compositionally biased region" description="Acidic residues" evidence="1">
    <location>
        <begin position="477"/>
        <end position="487"/>
    </location>
</feature>
<dbReference type="Proteomes" id="UP000251047">
    <property type="component" value="Unassembled WGS sequence"/>
</dbReference>
<feature type="compositionally biased region" description="Basic and acidic residues" evidence="1">
    <location>
        <begin position="462"/>
        <end position="475"/>
    </location>
</feature>
<proteinExistence type="predicted"/>
<feature type="region of interest" description="Disordered" evidence="1">
    <location>
        <begin position="27"/>
        <end position="52"/>
    </location>
</feature>
<reference evidence="2 3" key="1">
    <citation type="journal article" date="2018" name="Syst. Appl. Microbiol.">
        <title>Corynebacterium heidelbergense sp. nov., isolated from the preen glands of Egyptian geese (Alopochen aegyptiacus).</title>
        <authorList>
            <person name="Braun M.S."/>
            <person name="Wang E."/>
            <person name="Zimmermann S."/>
            <person name="Wink M."/>
        </authorList>
    </citation>
    <scope>NUCLEOTIDE SEQUENCE [LARGE SCALE GENOMIC DNA]</scope>
    <source>
        <strain evidence="2 3">DSM 104638</strain>
    </source>
</reference>
<gene>
    <name evidence="2" type="ORF">CWC39_06970</name>
</gene>
<feature type="compositionally biased region" description="Polar residues" evidence="1">
    <location>
        <begin position="435"/>
        <end position="444"/>
    </location>
</feature>
<evidence type="ECO:0008006" key="4">
    <source>
        <dbReference type="Google" id="ProtNLM"/>
    </source>
</evidence>
<organism evidence="2 3">
    <name type="scientific">Corynebacterium heidelbergense</name>
    <dbReference type="NCBI Taxonomy" id="2055947"/>
    <lineage>
        <taxon>Bacteria</taxon>
        <taxon>Bacillati</taxon>
        <taxon>Actinomycetota</taxon>
        <taxon>Actinomycetes</taxon>
        <taxon>Mycobacteriales</taxon>
        <taxon>Corynebacteriaceae</taxon>
        <taxon>Corynebacterium</taxon>
    </lineage>
</organism>
<feature type="compositionally biased region" description="Polar residues" evidence="1">
    <location>
        <begin position="319"/>
        <end position="331"/>
    </location>
</feature>
<dbReference type="AlphaFoldDB" id="A0A364VAM5"/>
<dbReference type="InterPro" id="IPR049726">
    <property type="entry name" value="TtfA-like_core"/>
</dbReference>
<evidence type="ECO:0000313" key="3">
    <source>
        <dbReference type="Proteomes" id="UP000251047"/>
    </source>
</evidence>
<accession>A0A364VAM5</accession>
<feature type="region of interest" description="Disordered" evidence="1">
    <location>
        <begin position="282"/>
        <end position="503"/>
    </location>
</feature>
<dbReference type="CDD" id="cd21904">
    <property type="entry name" value="TtfA-like"/>
    <property type="match status" value="1"/>
</dbReference>
<feature type="compositionally biased region" description="Low complexity" evidence="1">
    <location>
        <begin position="332"/>
        <end position="353"/>
    </location>
</feature>
<name>A0A364VAM5_9CORY</name>
<evidence type="ECO:0000313" key="2">
    <source>
        <dbReference type="EMBL" id="RAV33723.1"/>
    </source>
</evidence>
<sequence length="503" mass="53978">MNGSLIILVAGVALLLAAAGLLWRSGSRTMPSPARPKQPDNRPVTSSRKRRRKTWAAAHEAEFAREDKELPRQWPSSIITAVDPEHTAPARDVVSGFFEGHPLHIADVGAGTLMAMRRAQASDVSVHYSRQEAVPAGMRRSELLDQPPYFGYTTDVRALDRMLDSRVEDGLAALSEVVSDVVWGDQWLVLRVSRRLELSVWDAIVPHMVVLADAAMVLPPTTTTTVVDRELADPTRPLFLTDVHIDPPAARSGEQPQEPAEAERAGAPRSFLRAVADAPAGDRPLGAEALGDRPLGAESAGQGFAGEPAAAAESAQPVTDATSTGSVRQNDQASGGRAAASEAGDSSAQGAAEDNTRPDVTRPVDPPEFPSRFTARAEGNTGHFASSRIGDDLDTQHPEIPSIGEDPDHIDSRNAAGQPRVYRGEDTEATIFQDGESSAVQLSPTAVRRRSEGQRMRGGRHRAPEARHARPRPIEPVEIEEDIETVDGEIVPPSNRGDLPEQG</sequence>
<feature type="region of interest" description="Disordered" evidence="1">
    <location>
        <begin position="246"/>
        <end position="268"/>
    </location>
</feature>